<dbReference type="EMBL" id="CABDUW010001184">
    <property type="protein sequence ID" value="VTJ79433.1"/>
    <property type="molecule type" value="Genomic_DNA"/>
</dbReference>
<organism evidence="1 2">
    <name type="scientific">Marmota monax</name>
    <name type="common">Woodchuck</name>
    <dbReference type="NCBI Taxonomy" id="9995"/>
    <lineage>
        <taxon>Eukaryota</taxon>
        <taxon>Metazoa</taxon>
        <taxon>Chordata</taxon>
        <taxon>Craniata</taxon>
        <taxon>Vertebrata</taxon>
        <taxon>Euteleostomi</taxon>
        <taxon>Mammalia</taxon>
        <taxon>Eutheria</taxon>
        <taxon>Euarchontoglires</taxon>
        <taxon>Glires</taxon>
        <taxon>Rodentia</taxon>
        <taxon>Sciuromorpha</taxon>
        <taxon>Sciuridae</taxon>
        <taxon>Xerinae</taxon>
        <taxon>Marmotini</taxon>
        <taxon>Marmota</taxon>
    </lineage>
</organism>
<protein>
    <submittedName>
        <fullName evidence="1">Uncharacterized protein</fullName>
    </submittedName>
</protein>
<evidence type="ECO:0000313" key="2">
    <source>
        <dbReference type="Proteomes" id="UP000335636"/>
    </source>
</evidence>
<keyword evidence="2" id="KW-1185">Reference proteome</keyword>
<feature type="non-terminal residue" evidence="1">
    <location>
        <position position="146"/>
    </location>
</feature>
<comment type="caution">
    <text evidence="1">The sequence shown here is derived from an EMBL/GenBank/DDBJ whole genome shotgun (WGS) entry which is preliminary data.</text>
</comment>
<reference evidence="1" key="1">
    <citation type="submission" date="2019-04" db="EMBL/GenBank/DDBJ databases">
        <authorList>
            <person name="Alioto T."/>
            <person name="Alioto T."/>
        </authorList>
    </citation>
    <scope>NUCLEOTIDE SEQUENCE [LARGE SCALE GENOMIC DNA]</scope>
</reference>
<accession>A0A5E4CC50</accession>
<name>A0A5E4CC50_MARMO</name>
<proteinExistence type="predicted"/>
<dbReference type="Proteomes" id="UP000335636">
    <property type="component" value="Unassembled WGS sequence"/>
</dbReference>
<evidence type="ECO:0000313" key="1">
    <source>
        <dbReference type="EMBL" id="VTJ79433.1"/>
    </source>
</evidence>
<sequence length="146" mass="15811">PQRTHQAAMHRKCRRAKLNPEHSAIAGTFLAETIFATCHTLSLFTFPGSQDALSGVRGEGRVAPAACAHSRSHSPALTLARAPPARAAVGVCVHAGQGRRNLPFLAPSFPRSAFNVYVELCIPLLALSCRHIKVQGLTWTRLRRKA</sequence>
<dbReference type="AlphaFoldDB" id="A0A5E4CC50"/>
<gene>
    <name evidence="1" type="ORF">MONAX_5E025763</name>
</gene>
<feature type="non-terminal residue" evidence="1">
    <location>
        <position position="1"/>
    </location>
</feature>